<name>A0A7J9AP03_9ROSI</name>
<accession>A0A7J9AP03</accession>
<feature type="non-terminal residue" evidence="1">
    <location>
        <position position="1"/>
    </location>
</feature>
<sequence length="53" mass="5852">AGFGGVTQRTRIDFHLHENCGVAKPIATHSFFKDNNFKLEEKGKRGKTCKACG</sequence>
<keyword evidence="2" id="KW-1185">Reference proteome</keyword>
<dbReference type="Proteomes" id="UP000593574">
    <property type="component" value="Unassembled WGS sequence"/>
</dbReference>
<dbReference type="EMBL" id="JABEZV010000011">
    <property type="protein sequence ID" value="MBA0725743.1"/>
    <property type="molecule type" value="Genomic_DNA"/>
</dbReference>
<evidence type="ECO:0000313" key="2">
    <source>
        <dbReference type="Proteomes" id="UP000593574"/>
    </source>
</evidence>
<comment type="caution">
    <text evidence="1">The sequence shown here is derived from an EMBL/GenBank/DDBJ whole genome shotgun (WGS) entry which is preliminary data.</text>
</comment>
<protein>
    <submittedName>
        <fullName evidence="1">Uncharacterized protein</fullName>
    </submittedName>
</protein>
<gene>
    <name evidence="1" type="ORF">Golax_022304</name>
</gene>
<organism evidence="1 2">
    <name type="scientific">Gossypium laxum</name>
    <dbReference type="NCBI Taxonomy" id="34288"/>
    <lineage>
        <taxon>Eukaryota</taxon>
        <taxon>Viridiplantae</taxon>
        <taxon>Streptophyta</taxon>
        <taxon>Embryophyta</taxon>
        <taxon>Tracheophyta</taxon>
        <taxon>Spermatophyta</taxon>
        <taxon>Magnoliopsida</taxon>
        <taxon>eudicotyledons</taxon>
        <taxon>Gunneridae</taxon>
        <taxon>Pentapetalae</taxon>
        <taxon>rosids</taxon>
        <taxon>malvids</taxon>
        <taxon>Malvales</taxon>
        <taxon>Malvaceae</taxon>
        <taxon>Malvoideae</taxon>
        <taxon>Gossypium</taxon>
    </lineage>
</organism>
<proteinExistence type="predicted"/>
<evidence type="ECO:0000313" key="1">
    <source>
        <dbReference type="EMBL" id="MBA0725743.1"/>
    </source>
</evidence>
<dbReference type="AlphaFoldDB" id="A0A7J9AP03"/>
<reference evidence="1 2" key="1">
    <citation type="journal article" date="2019" name="Genome Biol. Evol.">
        <title>Insights into the evolution of the New World diploid cottons (Gossypium, subgenus Houzingenia) based on genome sequencing.</title>
        <authorList>
            <person name="Grover C.E."/>
            <person name="Arick M.A. 2nd"/>
            <person name="Thrash A."/>
            <person name="Conover J.L."/>
            <person name="Sanders W.S."/>
            <person name="Peterson D.G."/>
            <person name="Frelichowski J.E."/>
            <person name="Scheffler J.A."/>
            <person name="Scheffler B.E."/>
            <person name="Wendel J.F."/>
        </authorList>
    </citation>
    <scope>NUCLEOTIDE SEQUENCE [LARGE SCALE GENOMIC DNA]</scope>
    <source>
        <strain evidence="1">4</strain>
        <tissue evidence="1">Leaf</tissue>
    </source>
</reference>